<dbReference type="GO" id="GO:0019783">
    <property type="term" value="F:ubiquitin-like protein peptidase activity"/>
    <property type="evidence" value="ECO:0007669"/>
    <property type="project" value="UniProtKB-ARBA"/>
</dbReference>
<feature type="compositionally biased region" description="Polar residues" evidence="5">
    <location>
        <begin position="794"/>
        <end position="804"/>
    </location>
</feature>
<evidence type="ECO:0000313" key="8">
    <source>
        <dbReference type="EMBL" id="THU85902.1"/>
    </source>
</evidence>
<dbReference type="Gene3D" id="3.40.395.10">
    <property type="entry name" value="Adenoviral Proteinase, Chain A"/>
    <property type="match status" value="1"/>
</dbReference>
<dbReference type="GO" id="GO:0008270">
    <property type="term" value="F:zinc ion binding"/>
    <property type="evidence" value="ECO:0007669"/>
    <property type="project" value="UniProtKB-KW"/>
</dbReference>
<gene>
    <name evidence="8" type="ORF">K435DRAFT_868812</name>
</gene>
<proteinExistence type="inferred from homology"/>
<organism evidence="8 9">
    <name type="scientific">Dendrothele bispora (strain CBS 962.96)</name>
    <dbReference type="NCBI Taxonomy" id="1314807"/>
    <lineage>
        <taxon>Eukaryota</taxon>
        <taxon>Fungi</taxon>
        <taxon>Dikarya</taxon>
        <taxon>Basidiomycota</taxon>
        <taxon>Agaricomycotina</taxon>
        <taxon>Agaricomycetes</taxon>
        <taxon>Agaricomycetidae</taxon>
        <taxon>Agaricales</taxon>
        <taxon>Agaricales incertae sedis</taxon>
        <taxon>Dendrothele</taxon>
    </lineage>
</organism>
<dbReference type="OrthoDB" id="3045059at2759"/>
<feature type="domain" description="SWIM-type" evidence="7">
    <location>
        <begin position="12"/>
        <end position="47"/>
    </location>
</feature>
<dbReference type="GO" id="GO:0008234">
    <property type="term" value="F:cysteine-type peptidase activity"/>
    <property type="evidence" value="ECO:0007669"/>
    <property type="project" value="InterPro"/>
</dbReference>
<evidence type="ECO:0000259" key="7">
    <source>
        <dbReference type="PROSITE" id="PS50966"/>
    </source>
</evidence>
<protein>
    <recommendedName>
        <fullName evidence="10">SWIM-type domain-containing protein</fullName>
    </recommendedName>
</protein>
<dbReference type="Pfam" id="PF02902">
    <property type="entry name" value="Peptidase_C48"/>
    <property type="match status" value="1"/>
</dbReference>
<dbReference type="EMBL" id="ML179523">
    <property type="protein sequence ID" value="THU85902.1"/>
    <property type="molecule type" value="Genomic_DNA"/>
</dbReference>
<evidence type="ECO:0000256" key="5">
    <source>
        <dbReference type="SAM" id="MobiDB-lite"/>
    </source>
</evidence>
<dbReference type="Proteomes" id="UP000297245">
    <property type="component" value="Unassembled WGS sequence"/>
</dbReference>
<dbReference type="AlphaFoldDB" id="A0A4S8LAQ5"/>
<accession>A0A4S8LAQ5</accession>
<keyword evidence="4" id="KW-0862">Zinc</keyword>
<reference evidence="8 9" key="1">
    <citation type="journal article" date="2019" name="Nat. Ecol. Evol.">
        <title>Megaphylogeny resolves global patterns of mushroom evolution.</title>
        <authorList>
            <person name="Varga T."/>
            <person name="Krizsan K."/>
            <person name="Foldi C."/>
            <person name="Dima B."/>
            <person name="Sanchez-Garcia M."/>
            <person name="Sanchez-Ramirez S."/>
            <person name="Szollosi G.J."/>
            <person name="Szarkandi J.G."/>
            <person name="Papp V."/>
            <person name="Albert L."/>
            <person name="Andreopoulos W."/>
            <person name="Angelini C."/>
            <person name="Antonin V."/>
            <person name="Barry K.W."/>
            <person name="Bougher N.L."/>
            <person name="Buchanan P."/>
            <person name="Buyck B."/>
            <person name="Bense V."/>
            <person name="Catcheside P."/>
            <person name="Chovatia M."/>
            <person name="Cooper J."/>
            <person name="Damon W."/>
            <person name="Desjardin D."/>
            <person name="Finy P."/>
            <person name="Geml J."/>
            <person name="Haridas S."/>
            <person name="Hughes K."/>
            <person name="Justo A."/>
            <person name="Karasinski D."/>
            <person name="Kautmanova I."/>
            <person name="Kiss B."/>
            <person name="Kocsube S."/>
            <person name="Kotiranta H."/>
            <person name="LaButti K.M."/>
            <person name="Lechner B.E."/>
            <person name="Liimatainen K."/>
            <person name="Lipzen A."/>
            <person name="Lukacs Z."/>
            <person name="Mihaltcheva S."/>
            <person name="Morgado L.N."/>
            <person name="Niskanen T."/>
            <person name="Noordeloos M.E."/>
            <person name="Ohm R.A."/>
            <person name="Ortiz-Santana B."/>
            <person name="Ovrebo C."/>
            <person name="Racz N."/>
            <person name="Riley R."/>
            <person name="Savchenko A."/>
            <person name="Shiryaev A."/>
            <person name="Soop K."/>
            <person name="Spirin V."/>
            <person name="Szebenyi C."/>
            <person name="Tomsovsky M."/>
            <person name="Tulloss R.E."/>
            <person name="Uehling J."/>
            <person name="Grigoriev I.V."/>
            <person name="Vagvolgyi C."/>
            <person name="Papp T."/>
            <person name="Martin F.M."/>
            <person name="Miettinen O."/>
            <person name="Hibbett D.S."/>
            <person name="Nagy L.G."/>
        </authorList>
    </citation>
    <scope>NUCLEOTIDE SEQUENCE [LARGE SCALE GENOMIC DNA]</scope>
    <source>
        <strain evidence="8 9">CBS 962.96</strain>
    </source>
</reference>
<name>A0A4S8LAQ5_DENBC</name>
<keyword evidence="9" id="KW-1185">Reference proteome</keyword>
<evidence type="ECO:0000256" key="1">
    <source>
        <dbReference type="ARBA" id="ARBA00005234"/>
    </source>
</evidence>
<keyword evidence="3" id="KW-0378">Hydrolase</keyword>
<dbReference type="InterPro" id="IPR007527">
    <property type="entry name" value="Znf_SWIM"/>
</dbReference>
<evidence type="ECO:0000256" key="3">
    <source>
        <dbReference type="ARBA" id="ARBA00022801"/>
    </source>
</evidence>
<dbReference type="SUPFAM" id="SSF54001">
    <property type="entry name" value="Cysteine proteinases"/>
    <property type="match status" value="2"/>
</dbReference>
<feature type="region of interest" description="Disordered" evidence="5">
    <location>
        <begin position="108"/>
        <end position="145"/>
    </location>
</feature>
<comment type="similarity">
    <text evidence="1">Belongs to the peptidase C48 family.</text>
</comment>
<dbReference type="GO" id="GO:0006508">
    <property type="term" value="P:proteolysis"/>
    <property type="evidence" value="ECO:0007669"/>
    <property type="project" value="UniProtKB-KW"/>
</dbReference>
<feature type="compositionally biased region" description="Basic and acidic residues" evidence="5">
    <location>
        <begin position="108"/>
        <end position="121"/>
    </location>
</feature>
<evidence type="ECO:0000313" key="9">
    <source>
        <dbReference type="Proteomes" id="UP000297245"/>
    </source>
</evidence>
<keyword evidence="4" id="KW-0863">Zinc-finger</keyword>
<dbReference type="InterPro" id="IPR003653">
    <property type="entry name" value="Peptidase_C48_C"/>
</dbReference>
<sequence>MENDKEQEIRAQRVYMRHDGSWRCSCDRWNQTGKTCTHILAAQMQLKLGHVSEYHRQETRLERGKNAAGISASKQASTGRWEQAPYDSTVYTDFNRIMTVLAASGDKDPFEDDINRDKDTSSEDENDGSDKITGPMVPNEQSQAKDLADLKCLHRQLERGRAKKKSEPTLPKGPKVSAFQCYSLVWIFDFVQKKRAEEFSPSRLDAKKTKLVHDDLYNGIELAEAFQSDGADVSRWQQSDYWMQYEEITEAVDIANTISSALGTDSLFMDSHRLGRICEELREIGPDCSHNAVSVPEAQEVGGLYQTILKLLEKTPALRTAYFLHLHGSHYIFWQVKLRPEYSIAVFDSLSSSSLGSSSPMLFDFINNIIQPVTSHFTRISFDQIKQRLNRYKYRSLNIQDDGSACGFWVFAMAILVACGTDLEYEDNIGRMRELGIIGLKHHLMQIWEIWKSSQDGMLLKPVCELVQLIDPFIKLPEDHKIPEIFTRPQKDLGSNEQIEIPTQKTIETFRHSTGIDLDLKMADALWNDEYLPMLHDTEANGTKYVINNSVIDHSTMRRFKKGMWNDEIINCVLDIIRETYGKRGVFLISSLTWKKLEEFILSVNLEDDESWLERLIQLIDRWRDIKNIPWRKMDEVALILVAIHQPSSTHWVVGVADFERKSLSIFQGMITAGIRMNQGQTLDTLYQPCSDDIDWSSWGLDYAPKGQAIQNNATDCGIYAIGNILLLSRSSSQPFNSILTAGTIPLVRAGVYKMIIEQLKQQKKMHSPHQDQSGSSDDEKYWSDGSWSGCGTELSNEQQQHSGETVEDRDQAKMYSPTVSSLTSMNSGHDPRLELRRSSWLAQQSKGIGPPQHHQEHLLQWHQMKSGARWAYISSTSLSPEEGQDGS</sequence>
<feature type="region of interest" description="Disordered" evidence="5">
    <location>
        <begin position="764"/>
        <end position="812"/>
    </location>
</feature>
<evidence type="ECO:0000256" key="4">
    <source>
        <dbReference type="PROSITE-ProRule" id="PRU00325"/>
    </source>
</evidence>
<dbReference type="PROSITE" id="PS50600">
    <property type="entry name" value="ULP_PROTEASE"/>
    <property type="match status" value="1"/>
</dbReference>
<evidence type="ECO:0000259" key="6">
    <source>
        <dbReference type="PROSITE" id="PS50600"/>
    </source>
</evidence>
<feature type="region of interest" description="Disordered" evidence="5">
    <location>
        <begin position="60"/>
        <end position="81"/>
    </location>
</feature>
<evidence type="ECO:0008006" key="10">
    <source>
        <dbReference type="Google" id="ProtNLM"/>
    </source>
</evidence>
<evidence type="ECO:0000256" key="2">
    <source>
        <dbReference type="ARBA" id="ARBA00022670"/>
    </source>
</evidence>
<dbReference type="PROSITE" id="PS50966">
    <property type="entry name" value="ZF_SWIM"/>
    <property type="match status" value="1"/>
</dbReference>
<keyword evidence="2" id="KW-0645">Protease</keyword>
<feature type="domain" description="Ubiquitin-like protease family profile" evidence="6">
    <location>
        <begin position="545"/>
        <end position="728"/>
    </location>
</feature>
<dbReference type="InterPro" id="IPR038765">
    <property type="entry name" value="Papain-like_cys_pep_sf"/>
</dbReference>
<keyword evidence="4" id="KW-0479">Metal-binding</keyword>